<feature type="domain" description="Coat protein VP1/VP2 Parvovirus" evidence="7">
    <location>
        <begin position="464"/>
        <end position="733"/>
    </location>
</feature>
<evidence type="ECO:0000313" key="9">
    <source>
        <dbReference type="EMBL" id="QBM79592.1"/>
    </source>
</evidence>
<feature type="compositionally biased region" description="Polar residues" evidence="6">
    <location>
        <begin position="415"/>
        <end position="427"/>
    </location>
</feature>
<feature type="region of interest" description="Disordered" evidence="6">
    <location>
        <begin position="368"/>
        <end position="427"/>
    </location>
</feature>
<dbReference type="InterPro" id="IPR001403">
    <property type="entry name" value="Parvovirus_coat"/>
</dbReference>
<dbReference type="RefSeq" id="YP_010087225.1">
    <property type="nucleotide sequence ID" value="NC_055518.1"/>
</dbReference>
<organism evidence="9 10">
    <name type="scientific">Roe deer copiparvovirus</name>
    <dbReference type="NCBI Taxonomy" id="2555547"/>
    <lineage>
        <taxon>Viruses</taxon>
        <taxon>Monodnaviria</taxon>
        <taxon>Shotokuvirae</taxon>
        <taxon>Cossaviricota</taxon>
        <taxon>Quintoviricetes</taxon>
        <taxon>Piccovirales</taxon>
        <taxon>Parvoviridae</taxon>
        <taxon>Parvovirinae</taxon>
        <taxon>Copiparvovirus</taxon>
        <taxon>Copiparvovirus ungulate3</taxon>
    </lineage>
</organism>
<dbReference type="SUPFAM" id="SSF88645">
    <property type="entry name" value="ssDNA viruses"/>
    <property type="match status" value="1"/>
</dbReference>
<reference evidence="10" key="1">
    <citation type="journal article" date="2019" name="Virus Genes">
        <title>A novel parvovirus, Roe deer copiparvovirus, identified in Ixodes ricinus ticks.</title>
        <authorList>
            <person name="Linden A."/>
            <person name="Gilliaux G."/>
            <person name="Paternostre J."/>
            <person name="Benzarti E."/>
            <person name="Rivas J.F."/>
            <person name="Desmecht D."/>
            <person name="Garigliany M."/>
        </authorList>
    </citation>
    <scope>NUCLEOTIDE SEQUENCE [LARGE SCALE GENOMIC DNA]</scope>
</reference>
<dbReference type="Pfam" id="PF08398">
    <property type="entry name" value="Phospholip_A2_4"/>
    <property type="match status" value="1"/>
</dbReference>
<feature type="domain" description="Coat protein VP1/VP2 Parvovirus" evidence="7">
    <location>
        <begin position="898"/>
        <end position="1049"/>
    </location>
</feature>
<keyword evidence="5" id="KW-0946">Virion</keyword>
<dbReference type="Gene3D" id="2.170.30.10">
    <property type="entry name" value="Parvovirus coat protein VP1/VP2"/>
    <property type="match status" value="1"/>
</dbReference>
<comment type="subcellular location">
    <subcellularLocation>
        <location evidence="1">Virion</location>
    </subcellularLocation>
</comment>
<protein>
    <submittedName>
        <fullName evidence="9">Structural protein</fullName>
    </submittedName>
</protein>
<feature type="compositionally biased region" description="Polar residues" evidence="6">
    <location>
        <begin position="449"/>
        <end position="458"/>
    </location>
</feature>
<feature type="region of interest" description="Disordered" evidence="6">
    <location>
        <begin position="449"/>
        <end position="471"/>
    </location>
</feature>
<proteinExistence type="inferred from homology"/>
<keyword evidence="10" id="KW-1185">Reference proteome</keyword>
<comment type="similarity">
    <text evidence="2">Belongs to the parvoviridae capsid protein family.</text>
</comment>
<evidence type="ECO:0000259" key="8">
    <source>
        <dbReference type="Pfam" id="PF08398"/>
    </source>
</evidence>
<keyword evidence="4" id="KW-0167">Capsid protein</keyword>
<gene>
    <name evidence="9" type="primary">VP</name>
</gene>
<dbReference type="InterPro" id="IPR016184">
    <property type="entry name" value="Capsid/spike_ssDNA_virus"/>
</dbReference>
<feature type="compositionally biased region" description="Basic and acidic residues" evidence="6">
    <location>
        <begin position="377"/>
        <end position="386"/>
    </location>
</feature>
<feature type="domain" description="Phospholipase A2-like" evidence="8">
    <location>
        <begin position="240"/>
        <end position="297"/>
    </location>
</feature>
<evidence type="ECO:0000256" key="5">
    <source>
        <dbReference type="ARBA" id="ARBA00022844"/>
    </source>
</evidence>
<dbReference type="GeneID" id="65102482"/>
<accession>A0A482EUQ0</accession>
<dbReference type="Proteomes" id="UP000502732">
    <property type="component" value="Segment"/>
</dbReference>
<dbReference type="GO" id="GO:0039615">
    <property type="term" value="C:T=1 icosahedral viral capsid"/>
    <property type="evidence" value="ECO:0007669"/>
    <property type="project" value="UniProtKB-KW"/>
</dbReference>
<dbReference type="EMBL" id="MK091524">
    <property type="protein sequence ID" value="QBM79592.1"/>
    <property type="molecule type" value="Genomic_DNA"/>
</dbReference>
<dbReference type="KEGG" id="vg:65102482"/>
<evidence type="ECO:0000256" key="6">
    <source>
        <dbReference type="SAM" id="MobiDB-lite"/>
    </source>
</evidence>
<keyword evidence="3" id="KW-1140">T=1 icosahedral capsid protein</keyword>
<dbReference type="GO" id="GO:0005198">
    <property type="term" value="F:structural molecule activity"/>
    <property type="evidence" value="ECO:0007669"/>
    <property type="project" value="InterPro"/>
</dbReference>
<dbReference type="InterPro" id="IPR036952">
    <property type="entry name" value="VP1/VP2"/>
</dbReference>
<dbReference type="Pfam" id="PF00740">
    <property type="entry name" value="VP1_2"/>
    <property type="match status" value="2"/>
</dbReference>
<sequence length="1093" mass="122260">MTDRARGEGGSSIALHLGETFKLLIDHKYNTHPDTEAYYTDSSGAKYEKRRYIFVGADQDTEQAWADQQAYNKLPGQKIKGPHGKWAGWTFPNPPDDVVWPESSLDPTRSQPDPRPTPTSPPTQQFNWTGGGWPTNTELPSSNVPQMGIGSQGNVQFSPMTADETTIERAKNEGHPIPPITESPEIAHDLETLEHETEESEFNMQLIKQAIAETHDSEDIETRAKDGEGADQTSLTVHGRYVGPGNPLPAGKPSSKLDEIALRHDIRYHVELKHKHWPYLTYQYADKIMIDEINQNMEQIKQEGNEWLANFIKSLWTTQKLYSAPIGVLLENIIPEMGWYSGDTANKIYNFNQFQHALTRHGKTTWTGLNDPIHLPFRPDRTHPSETDSPSNADADQAAKKKPPKSAPPSSHSPTNKNLSSTDMSTCDANTAPTVDTICTNDGLPIGISNNSTSTASPGGTESQGGGGGAAKCPEKWFGGVTWEGNTFTTYNTRRCMLTPFNTKYLARSGVDNTPSVDIETPWYYFDLNAFSCHINPHTMQEIVEHTDGIRPLSLTITIAEIQAKDVSMGSGSTSSTYTITESQTATMLLHRDSDYDLPYPIGGGQDTIPDHLPGDWYSLPRYCYKTLGGISAEPKEHRITNTSTFCNGTRITNQTWTERHHSVQDSELFLIEGMPCTQLHPNCSWSYQYSFPHVSWALTTQYCWNTRRQDNPCQQLRFYNIKNTHYEDTKQDIDVVMCTSSSDTTCSNECGTSGSNNKIKRKRITVETKGNVDHHNRIQLQNNNVKILRASNTRPAMWLPAPRHPTGDCVFINPANALGIADNKIDSHYAFSNQKKHIILIEEELYSNGTTHSKTCLPGPVTQESAIRTPEGAILINTNALAVARNNADQTTHPAIYTNGECLPPNKTFQLVINTRRGADGPSNSTHIKNSTTDTTNFGIEQCYGMMPGQVAEKQSGFYENQIWCRNPNTDMADGGGNPLIAQWGIKSPPHLILVRMLPTPANSTTDMGKYKSPIMGSILNQYMTFQIQYAMKWEYLPKSRNKCWNPITPPQLPQPSNGHNVIYNLDTRRQGNQYCIPDETWAFKQRIRNRR</sequence>
<evidence type="ECO:0000259" key="7">
    <source>
        <dbReference type="Pfam" id="PF00740"/>
    </source>
</evidence>
<dbReference type="InterPro" id="IPR013607">
    <property type="entry name" value="Phospholipase_A2-like"/>
</dbReference>
<evidence type="ECO:0000256" key="4">
    <source>
        <dbReference type="ARBA" id="ARBA00022561"/>
    </source>
</evidence>
<evidence type="ECO:0000256" key="2">
    <source>
        <dbReference type="ARBA" id="ARBA00005398"/>
    </source>
</evidence>
<feature type="region of interest" description="Disordered" evidence="6">
    <location>
        <begin position="89"/>
        <end position="132"/>
    </location>
</feature>
<evidence type="ECO:0000313" key="10">
    <source>
        <dbReference type="Proteomes" id="UP000502732"/>
    </source>
</evidence>
<name>A0A482EUQ0_9VIRU</name>
<evidence type="ECO:0000256" key="1">
    <source>
        <dbReference type="ARBA" id="ARBA00004328"/>
    </source>
</evidence>
<evidence type="ECO:0000256" key="3">
    <source>
        <dbReference type="ARBA" id="ARBA00022431"/>
    </source>
</evidence>